<feature type="domain" description="ABC3 transporter permease C-terminal" evidence="8">
    <location>
        <begin position="735"/>
        <end position="845"/>
    </location>
</feature>
<organism evidence="10 11">
    <name type="scientific">Luteitalea pratensis</name>
    <dbReference type="NCBI Taxonomy" id="1855912"/>
    <lineage>
        <taxon>Bacteria</taxon>
        <taxon>Pseudomonadati</taxon>
        <taxon>Acidobacteriota</taxon>
        <taxon>Vicinamibacteria</taxon>
        <taxon>Vicinamibacterales</taxon>
        <taxon>Vicinamibacteraceae</taxon>
        <taxon>Luteitalea</taxon>
    </lineage>
</organism>
<dbReference type="GO" id="GO:0016787">
    <property type="term" value="F:hydrolase activity"/>
    <property type="evidence" value="ECO:0007669"/>
    <property type="project" value="UniProtKB-KW"/>
</dbReference>
<evidence type="ECO:0000256" key="6">
    <source>
        <dbReference type="ARBA" id="ARBA00038076"/>
    </source>
</evidence>
<keyword evidence="10" id="KW-0547">Nucleotide-binding</keyword>
<dbReference type="STRING" id="1855912.LuPra_04130"/>
<keyword evidence="3 7" id="KW-0812">Transmembrane</keyword>
<dbReference type="PANTHER" id="PTHR30572:SF4">
    <property type="entry name" value="ABC TRANSPORTER PERMEASE YTRF"/>
    <property type="match status" value="1"/>
</dbReference>
<feature type="transmembrane region" description="Helical" evidence="7">
    <location>
        <begin position="377"/>
        <end position="398"/>
    </location>
</feature>
<feature type="domain" description="MacB-like periplasmic core" evidence="9">
    <location>
        <begin position="82"/>
        <end position="287"/>
    </location>
</feature>
<keyword evidence="4 7" id="KW-1133">Transmembrane helix</keyword>
<feature type="transmembrane region" description="Helical" evidence="7">
    <location>
        <begin position="80"/>
        <end position="103"/>
    </location>
</feature>
<dbReference type="NCBIfam" id="TIGR03434">
    <property type="entry name" value="ADOP"/>
    <property type="match status" value="1"/>
</dbReference>
<feature type="transmembrane region" description="Helical" evidence="7">
    <location>
        <begin position="818"/>
        <end position="841"/>
    </location>
</feature>
<dbReference type="Proteomes" id="UP000076079">
    <property type="component" value="Chromosome"/>
</dbReference>
<dbReference type="Pfam" id="PF02687">
    <property type="entry name" value="FtsX"/>
    <property type="match status" value="2"/>
</dbReference>
<feature type="domain" description="MacB-like periplasmic core" evidence="9">
    <location>
        <begin position="470"/>
        <end position="697"/>
    </location>
</feature>
<reference evidence="10 11" key="1">
    <citation type="journal article" date="2016" name="Genome Announc.">
        <title>First Complete Genome Sequence of a Subdivision 6 Acidobacterium Strain.</title>
        <authorList>
            <person name="Huang S."/>
            <person name="Vieira S."/>
            <person name="Bunk B."/>
            <person name="Riedel T."/>
            <person name="Sproer C."/>
            <person name="Overmann J."/>
        </authorList>
    </citation>
    <scope>NUCLEOTIDE SEQUENCE [LARGE SCALE GENOMIC DNA]</scope>
    <source>
        <strain evidence="11">DSM 100886 HEG_-6_39</strain>
    </source>
</reference>
<proteinExistence type="inferred from homology"/>
<evidence type="ECO:0000256" key="1">
    <source>
        <dbReference type="ARBA" id="ARBA00004651"/>
    </source>
</evidence>
<sequence>MMTTATRCFRTLLHAYPAAFREEYGDEMTWAFAERRAAEGAWRVWPATILEILWTAAREHLDVTRRDLRIAVRGLSRTPALTLVILLALAIGVGANTTVYTVVRQVLWAPLPYADSDRLAVVLEGGRGPVAPAIVADLREQVPAFADVGAAELWGPTWTGGAHPERLPAMRVTPNLFVLLGVSAKMGRTLTTGDVRGVVLSHRFWQERFGGARDVIGRELLLEGVPHPVLGVMPPAFAFSPFWARAEVWGPLDLAPKRDDRGGASLRTFARLRPGESMATAQAQVAALDSRLRAVYPVAHRDLHLQAQALHAKVTGDVRPLLWMLLLAAACVLLVTCVNVASLLLARAVQRQPEMAVRVALGGRSPAISRQLLTESLLLAALGAAAGLALACWLVSLVPGLTRLGLPRLEDVSVDWRMAVVATALSALTGLAFGLAPVWTTRRSLRLGPRGASESRRARRMRGAFVVGEVMLAVLLVVTAGLLVRSFQRLSSADPGFRPEGLLSIEVSAHASPAWRNNRGVLFEQVVERARAVPGVTSAAVINHVPLAGDAWGARPLIEGAATEARAHAVWRVSGPGYPATAGIRISGGRDFTRQDGVGAPLVVMVNQAFARQYLDGAALGRRVSFTDDGEAAVWRTVVGVVGNVRQQEWAATTEPEIYVPLAQTPEYLDAPKPHFSAMTLVARTTGDPRVLGAAIQAAVWAVDADLALAKPIALADEAARQLWRPRFASLLVSAFGVLALLLAATGVYGLVAHDASRRTREIGIRLALGAPLRGVMASVLGRGLGLVAGGLTLGVGTAIVVTSRLRQLLFDLPPHDLVVFTGTVLLFLLVGVAASAVPAWRAGRVDAARALRSE</sequence>
<reference evidence="11" key="2">
    <citation type="submission" date="2016-04" db="EMBL/GenBank/DDBJ databases">
        <title>First Complete Genome Sequence of a Subdivision 6 Acidobacterium.</title>
        <authorList>
            <person name="Huang S."/>
            <person name="Vieira S."/>
            <person name="Bunk B."/>
            <person name="Riedel T."/>
            <person name="Sproeer C."/>
            <person name="Overmann J."/>
        </authorList>
    </citation>
    <scope>NUCLEOTIDE SEQUENCE [LARGE SCALE GENOMIC DNA]</scope>
    <source>
        <strain evidence="11">DSM 100886 HEG_-6_39</strain>
    </source>
</reference>
<evidence type="ECO:0000256" key="3">
    <source>
        <dbReference type="ARBA" id="ARBA00022692"/>
    </source>
</evidence>
<feature type="transmembrane region" description="Helical" evidence="7">
    <location>
        <begin position="461"/>
        <end position="484"/>
    </location>
</feature>
<dbReference type="KEGG" id="abac:LuPra_04130"/>
<feature type="transmembrane region" description="Helical" evidence="7">
    <location>
        <begin position="728"/>
        <end position="752"/>
    </location>
</feature>
<dbReference type="RefSeq" id="WP_110172487.1">
    <property type="nucleotide sequence ID" value="NZ_CP015136.1"/>
</dbReference>
<dbReference type="GO" id="GO:0005886">
    <property type="term" value="C:plasma membrane"/>
    <property type="evidence" value="ECO:0007669"/>
    <property type="project" value="UniProtKB-SubCell"/>
</dbReference>
<dbReference type="EC" id="3.6.3.-" evidence="10"/>
<feature type="domain" description="ABC3 transporter permease C-terminal" evidence="8">
    <location>
        <begin position="327"/>
        <end position="443"/>
    </location>
</feature>
<feature type="transmembrane region" description="Helical" evidence="7">
    <location>
        <begin position="418"/>
        <end position="440"/>
    </location>
</feature>
<dbReference type="PANTHER" id="PTHR30572">
    <property type="entry name" value="MEMBRANE COMPONENT OF TRANSPORTER-RELATED"/>
    <property type="match status" value="1"/>
</dbReference>
<accession>A0A143PQ96</accession>
<dbReference type="InterPro" id="IPR025857">
    <property type="entry name" value="MacB_PCD"/>
</dbReference>
<dbReference type="InterPro" id="IPR003838">
    <property type="entry name" value="ABC3_permease_C"/>
</dbReference>
<dbReference type="GO" id="GO:0022857">
    <property type="term" value="F:transmembrane transporter activity"/>
    <property type="evidence" value="ECO:0007669"/>
    <property type="project" value="TreeGrafter"/>
</dbReference>
<evidence type="ECO:0000256" key="5">
    <source>
        <dbReference type="ARBA" id="ARBA00023136"/>
    </source>
</evidence>
<comment type="subcellular location">
    <subcellularLocation>
        <location evidence="1">Cell membrane</location>
        <topology evidence="1">Multi-pass membrane protein</topology>
    </subcellularLocation>
</comment>
<name>A0A143PQ96_LUTPR</name>
<keyword evidence="2" id="KW-1003">Cell membrane</keyword>
<keyword evidence="10" id="KW-0067">ATP-binding</keyword>
<keyword evidence="10" id="KW-0378">Hydrolase</keyword>
<dbReference type="InterPro" id="IPR017800">
    <property type="entry name" value="ADOP"/>
</dbReference>
<dbReference type="EMBL" id="CP015136">
    <property type="protein sequence ID" value="AMY10887.1"/>
    <property type="molecule type" value="Genomic_DNA"/>
</dbReference>
<keyword evidence="11" id="KW-1185">Reference proteome</keyword>
<evidence type="ECO:0000256" key="7">
    <source>
        <dbReference type="SAM" id="Phobius"/>
    </source>
</evidence>
<feature type="transmembrane region" description="Helical" evidence="7">
    <location>
        <begin position="784"/>
        <end position="806"/>
    </location>
</feature>
<evidence type="ECO:0000256" key="4">
    <source>
        <dbReference type="ARBA" id="ARBA00022989"/>
    </source>
</evidence>
<dbReference type="Pfam" id="PF12704">
    <property type="entry name" value="MacB_PCD"/>
    <property type="match status" value="2"/>
</dbReference>
<dbReference type="InterPro" id="IPR050250">
    <property type="entry name" value="Macrolide_Exporter_MacB"/>
</dbReference>
<comment type="similarity">
    <text evidence="6">Belongs to the ABC-4 integral membrane protein family.</text>
</comment>
<dbReference type="OrthoDB" id="127329at2"/>
<evidence type="ECO:0000256" key="2">
    <source>
        <dbReference type="ARBA" id="ARBA00022475"/>
    </source>
</evidence>
<evidence type="ECO:0000313" key="10">
    <source>
        <dbReference type="EMBL" id="AMY10887.1"/>
    </source>
</evidence>
<evidence type="ECO:0000259" key="8">
    <source>
        <dbReference type="Pfam" id="PF02687"/>
    </source>
</evidence>
<evidence type="ECO:0000313" key="11">
    <source>
        <dbReference type="Proteomes" id="UP000076079"/>
    </source>
</evidence>
<feature type="transmembrane region" description="Helical" evidence="7">
    <location>
        <begin position="321"/>
        <end position="346"/>
    </location>
</feature>
<evidence type="ECO:0000259" key="9">
    <source>
        <dbReference type="Pfam" id="PF12704"/>
    </source>
</evidence>
<gene>
    <name evidence="10" type="primary">macB_45</name>
    <name evidence="10" type="ORF">LuPra_04130</name>
</gene>
<dbReference type="AlphaFoldDB" id="A0A143PQ96"/>
<protein>
    <submittedName>
        <fullName evidence="10">Macrolide export ATP-binding/permease protein MacB</fullName>
        <ecNumber evidence="10">3.6.3.-</ecNumber>
    </submittedName>
</protein>
<dbReference type="GO" id="GO:0005524">
    <property type="term" value="F:ATP binding"/>
    <property type="evidence" value="ECO:0007669"/>
    <property type="project" value="UniProtKB-KW"/>
</dbReference>
<keyword evidence="5 7" id="KW-0472">Membrane</keyword>